<comment type="caution">
    <text evidence="2">The sequence shown here is derived from an EMBL/GenBank/DDBJ whole genome shotgun (WGS) entry which is preliminary data.</text>
</comment>
<keyword evidence="3" id="KW-1185">Reference proteome</keyword>
<feature type="region of interest" description="Disordered" evidence="1">
    <location>
        <begin position="24"/>
        <end position="68"/>
    </location>
</feature>
<organism evidence="2 3">
    <name type="scientific">Eumeta variegata</name>
    <name type="common">Bagworm moth</name>
    <name type="synonym">Eumeta japonica</name>
    <dbReference type="NCBI Taxonomy" id="151549"/>
    <lineage>
        <taxon>Eukaryota</taxon>
        <taxon>Metazoa</taxon>
        <taxon>Ecdysozoa</taxon>
        <taxon>Arthropoda</taxon>
        <taxon>Hexapoda</taxon>
        <taxon>Insecta</taxon>
        <taxon>Pterygota</taxon>
        <taxon>Neoptera</taxon>
        <taxon>Endopterygota</taxon>
        <taxon>Lepidoptera</taxon>
        <taxon>Glossata</taxon>
        <taxon>Ditrysia</taxon>
        <taxon>Tineoidea</taxon>
        <taxon>Psychidae</taxon>
        <taxon>Oiketicinae</taxon>
        <taxon>Eumeta</taxon>
    </lineage>
</organism>
<sequence>MNQTRRIPLKSVFQRSVRITTYTTAENAPATESAAGRRGGRGAGAGRPARDWPAPARRVGGRAGVMEQ</sequence>
<dbReference type="EMBL" id="BGZK01000021">
    <property type="protein sequence ID" value="GBP06299.1"/>
    <property type="molecule type" value="Genomic_DNA"/>
</dbReference>
<evidence type="ECO:0000313" key="3">
    <source>
        <dbReference type="Proteomes" id="UP000299102"/>
    </source>
</evidence>
<proteinExistence type="predicted"/>
<gene>
    <name evidence="2" type="ORF">EVAR_3625_1</name>
</gene>
<protein>
    <submittedName>
        <fullName evidence="2">Uncharacterized protein</fullName>
    </submittedName>
</protein>
<evidence type="ECO:0000256" key="1">
    <source>
        <dbReference type="SAM" id="MobiDB-lite"/>
    </source>
</evidence>
<dbReference type="Proteomes" id="UP000299102">
    <property type="component" value="Unassembled WGS sequence"/>
</dbReference>
<name>A0A4C1SVT3_EUMVA</name>
<dbReference type="AlphaFoldDB" id="A0A4C1SVT3"/>
<reference evidence="2 3" key="1">
    <citation type="journal article" date="2019" name="Commun. Biol.">
        <title>The bagworm genome reveals a unique fibroin gene that provides high tensile strength.</title>
        <authorList>
            <person name="Kono N."/>
            <person name="Nakamura H."/>
            <person name="Ohtoshi R."/>
            <person name="Tomita M."/>
            <person name="Numata K."/>
            <person name="Arakawa K."/>
        </authorList>
    </citation>
    <scope>NUCLEOTIDE SEQUENCE [LARGE SCALE GENOMIC DNA]</scope>
</reference>
<evidence type="ECO:0000313" key="2">
    <source>
        <dbReference type="EMBL" id="GBP06299.1"/>
    </source>
</evidence>
<accession>A0A4C1SVT3</accession>